<proteinExistence type="predicted"/>
<dbReference type="GeneID" id="106116069"/>
<evidence type="ECO:0000256" key="1">
    <source>
        <dbReference type="SAM" id="MobiDB-lite"/>
    </source>
</evidence>
<feature type="region of interest" description="Disordered" evidence="1">
    <location>
        <begin position="302"/>
        <end position="427"/>
    </location>
</feature>
<feature type="compositionally biased region" description="Basic and acidic residues" evidence="1">
    <location>
        <begin position="12"/>
        <end position="41"/>
    </location>
</feature>
<dbReference type="RefSeq" id="XP_013165262.1">
    <property type="nucleotide sequence ID" value="XM_013309808.1"/>
</dbReference>
<evidence type="ECO:0000313" key="2">
    <source>
        <dbReference type="RefSeq" id="XP_013165262.1"/>
    </source>
</evidence>
<protein>
    <submittedName>
        <fullName evidence="2">Serine/arginine repetitive matrix protein 1-like</fullName>
    </submittedName>
</protein>
<dbReference type="AlphaFoldDB" id="A0AAJ6Z4J6"/>
<feature type="region of interest" description="Disordered" evidence="1">
    <location>
        <begin position="260"/>
        <end position="280"/>
    </location>
</feature>
<feature type="compositionally biased region" description="Low complexity" evidence="1">
    <location>
        <begin position="47"/>
        <end position="58"/>
    </location>
</feature>
<feature type="non-terminal residue" evidence="2">
    <location>
        <position position="541"/>
    </location>
</feature>
<feature type="region of interest" description="Disordered" evidence="1">
    <location>
        <begin position="1"/>
        <end position="60"/>
    </location>
</feature>
<dbReference type="KEGG" id="pxu:106116069"/>
<gene>
    <name evidence="2" type="primary">LOC106116069</name>
</gene>
<feature type="compositionally biased region" description="Low complexity" evidence="1">
    <location>
        <begin position="374"/>
        <end position="394"/>
    </location>
</feature>
<dbReference type="Proteomes" id="UP000694872">
    <property type="component" value="Unplaced"/>
</dbReference>
<reference evidence="2" key="1">
    <citation type="submission" date="2025-08" db="UniProtKB">
        <authorList>
            <consortium name="RefSeq"/>
        </authorList>
    </citation>
    <scope>IDENTIFICATION</scope>
</reference>
<feature type="compositionally biased region" description="Basic residues" evidence="1">
    <location>
        <begin position="395"/>
        <end position="405"/>
    </location>
</feature>
<organism evidence="2">
    <name type="scientific">Papilio xuthus</name>
    <name type="common">Asian swallowtail butterfly</name>
    <dbReference type="NCBI Taxonomy" id="66420"/>
    <lineage>
        <taxon>Eukaryota</taxon>
        <taxon>Metazoa</taxon>
        <taxon>Ecdysozoa</taxon>
        <taxon>Arthropoda</taxon>
        <taxon>Hexapoda</taxon>
        <taxon>Insecta</taxon>
        <taxon>Pterygota</taxon>
        <taxon>Neoptera</taxon>
        <taxon>Endopterygota</taxon>
        <taxon>Lepidoptera</taxon>
        <taxon>Glossata</taxon>
        <taxon>Ditrysia</taxon>
        <taxon>Papilionoidea</taxon>
        <taxon>Papilionidae</taxon>
        <taxon>Papilioninae</taxon>
        <taxon>Papilio</taxon>
    </lineage>
</organism>
<name>A0AAJ6Z4J6_PAPXU</name>
<accession>A0AAJ6Z4J6</accession>
<sequence>MEINKNSNQTEEEGRRRDARSVVEEERVERREERREERRDEGEEINVLSSSSEMSLSEVDSEEVAATRVLRSHSKRSPAARVALRFPSELRKRRAAKEGGTVDPAVATKVSSAARGRSKRPGAYQFLDAAKAYLAAGKGSEAEGSDPPYRSHRRLPLAADEADAEPSAAPERAATVEALAAKALLNVTMIQGELKKGGNIRGTVLGQLNKATQGVIEAVEGLRAITPEEEQRRLRAENARLARELELIRAELKAFKDAYAESQRRPATSAKEAQPELNLRGAMEEVKRELLESLGGMLNARLEGLETRLPPEPVTRPPLRTDKRQPPPPRPKGQAGAVRGAARPAQGPKAQRSRARPVVAPPPPLVQGAEGPPGVAATAEAGTSSGGVDLWSKVVGRKKKKKAQKSKAPVGAPATPAQPGKAQRVPPSKAIRIVAPKTAAITVTLKKGATIASAEGQVSEATYAEVLTKARTSIRLRDFGLETVKVRTTMTGSKLMEVGGTAPEEAANRLAAELAKVIGAWADVTRPSKLVDLKVSGLDET</sequence>